<evidence type="ECO:0000256" key="1">
    <source>
        <dbReference type="SAM" id="MobiDB-lite"/>
    </source>
</evidence>
<comment type="caution">
    <text evidence="3">The sequence shown here is derived from an EMBL/GenBank/DDBJ whole genome shotgun (WGS) entry which is preliminary data.</text>
</comment>
<feature type="compositionally biased region" description="Low complexity" evidence="1">
    <location>
        <begin position="656"/>
        <end position="668"/>
    </location>
</feature>
<evidence type="ECO:0000313" key="4">
    <source>
        <dbReference type="Proteomes" id="UP000481947"/>
    </source>
</evidence>
<feature type="region of interest" description="Disordered" evidence="1">
    <location>
        <begin position="707"/>
        <end position="727"/>
    </location>
</feature>
<dbReference type="GO" id="GO:0003676">
    <property type="term" value="F:nucleic acid binding"/>
    <property type="evidence" value="ECO:0007669"/>
    <property type="project" value="InterPro"/>
</dbReference>
<evidence type="ECO:0000259" key="2">
    <source>
        <dbReference type="Pfam" id="PF09299"/>
    </source>
</evidence>
<evidence type="ECO:0000313" key="3">
    <source>
        <dbReference type="EMBL" id="MYZ50941.1"/>
    </source>
</evidence>
<dbReference type="AlphaFoldDB" id="A0A7C9MVQ4"/>
<dbReference type="RefSeq" id="WP_161124098.1">
    <property type="nucleotide sequence ID" value="NZ_VYSB01000001.1"/>
</dbReference>
<feature type="region of interest" description="Disordered" evidence="1">
    <location>
        <begin position="621"/>
        <end position="668"/>
    </location>
</feature>
<dbReference type="Proteomes" id="UP000481947">
    <property type="component" value="Unassembled WGS sequence"/>
</dbReference>
<accession>A0A7C9MVQ4</accession>
<name>A0A7C9MVQ4_9BURK</name>
<proteinExistence type="predicted"/>
<feature type="domain" description="Transposase-like Mu C-terminal" evidence="2">
    <location>
        <begin position="495"/>
        <end position="556"/>
    </location>
</feature>
<dbReference type="Gene3D" id="3.30.420.10">
    <property type="entry name" value="Ribonuclease H-like superfamily/Ribonuclease H"/>
    <property type="match status" value="1"/>
</dbReference>
<dbReference type="InterPro" id="IPR015378">
    <property type="entry name" value="Transposase-like_Mu_C"/>
</dbReference>
<organism evidence="3 4">
    <name type="scientific">Malikia spinosa</name>
    <dbReference type="NCBI Taxonomy" id="86180"/>
    <lineage>
        <taxon>Bacteria</taxon>
        <taxon>Pseudomonadati</taxon>
        <taxon>Pseudomonadota</taxon>
        <taxon>Betaproteobacteria</taxon>
        <taxon>Burkholderiales</taxon>
        <taxon>Comamonadaceae</taxon>
        <taxon>Malikia</taxon>
    </lineage>
</organism>
<sequence>MIFKNDIYLDGGVRHRLLHADAASGVAWVISLDDSKAWPIQRYWTELEGLMPMTAEEATNSQRLASLNPTASMRKVRDKALEILGDLPNRIPDIFDPQLRSQLVAEREQQGHSRVSVYKHLRRYWQGGQTPAALLGNFQRCGRTTTGVTAGRGAKSRFEHGTLQLDQTDCEAFADIIDRLYLTDSRLKISHAYQRLLEEHYQSADGNGRLWVKPQGERPSLKQFEYFLRTRYPLEYRLRKREGEKDFERDHRAILDTVLSRCQGVGHQYEADATIADVYLVAASDRRKIVGKPTIYFIMDRKSRLIVGWYVGLENSSWVCAMQALLTVSMDKRAICERYGVQYDPEDWPAHQVFPGELIADRELLQKSSDQIADELATRVVNLPSQRPDHKPIVECQFKLTRMRLQDGTPGFDPPENAKRRMGKHYEKDACLTLDEFTTIILLGIIEHNRAPMKAYELSLAELTDEVEPSPIGLWNHNIVTRTGALTRYSEDRVRLALLPRGEATVSEAGIEFGGCFYTCPEAIQRGWFVAARKRRFKVVVSYDGRLVDGLYVHAPEKQGKRGEVYTCVLSKLSEKYRGLSFAEVKAYEHFRVLMTPAIDQGRIQSRADFHTGAKTVIDNASKQLKAAGPKGSRTSRRADIKDDRQAELRHERQEAAVLSSSAQASATQPATQAVAVSAAPTTGQVVSLEAKRAASGVRGPAAVATVPAQPTGAMPSLDSPSTSTPLSLAEKARLMRERMRHG</sequence>
<gene>
    <name evidence="3" type="ORF">F5985_02025</name>
</gene>
<dbReference type="Pfam" id="PF09299">
    <property type="entry name" value="Mu-transpos_C"/>
    <property type="match status" value="1"/>
</dbReference>
<reference evidence="3 4" key="1">
    <citation type="submission" date="2019-09" db="EMBL/GenBank/DDBJ databases">
        <title>Identification of Malikia spinosa a prominent benzene-, toluene-, and ethylbenzene-degrading bacterium: enrichment, isolation and whole genome sequencing.</title>
        <authorList>
            <person name="Tancsics A."/>
            <person name="Revesz F."/>
            <person name="Kriszt B."/>
        </authorList>
    </citation>
    <scope>NUCLEOTIDE SEQUENCE [LARGE SCALE GENOMIC DNA]</scope>
    <source>
        <strain evidence="3 4">AB6</strain>
    </source>
</reference>
<protein>
    <submittedName>
        <fullName evidence="3">Transposase</fullName>
    </submittedName>
</protein>
<feature type="compositionally biased region" description="Basic and acidic residues" evidence="1">
    <location>
        <begin position="637"/>
        <end position="655"/>
    </location>
</feature>
<dbReference type="EMBL" id="VYSB01000001">
    <property type="protein sequence ID" value="MYZ50941.1"/>
    <property type="molecule type" value="Genomic_DNA"/>
</dbReference>
<dbReference type="InterPro" id="IPR036397">
    <property type="entry name" value="RNaseH_sf"/>
</dbReference>